<dbReference type="EC" id="2.7.-.-" evidence="8"/>
<accession>A0ABM0GU11</accession>
<comment type="catalytic activity">
    <reaction evidence="7">
        <text>1D-myo-inositol 1,3,4,6-tetrakisphosphate + ATP = 1D-myo-inositol 1,3,4,5,6-pentakisphosphate + ADP + H(+)</text>
        <dbReference type="Rhea" id="RHEA:12717"/>
        <dbReference type="ChEBI" id="CHEBI:15378"/>
        <dbReference type="ChEBI" id="CHEBI:30616"/>
        <dbReference type="ChEBI" id="CHEBI:57660"/>
        <dbReference type="ChEBI" id="CHEBI:57733"/>
        <dbReference type="ChEBI" id="CHEBI:456216"/>
        <dbReference type="EC" id="2.7.1.140"/>
    </reaction>
</comment>
<proteinExistence type="inferred from homology"/>
<evidence type="ECO:0000256" key="4">
    <source>
        <dbReference type="ARBA" id="ARBA00022777"/>
    </source>
</evidence>
<gene>
    <name evidence="11" type="primary">LOC100368588</name>
</gene>
<dbReference type="GeneID" id="100368588"/>
<evidence type="ECO:0000256" key="2">
    <source>
        <dbReference type="ARBA" id="ARBA00022679"/>
    </source>
</evidence>
<dbReference type="SUPFAM" id="SSF56104">
    <property type="entry name" value="SAICAR synthase-like"/>
    <property type="match status" value="1"/>
</dbReference>
<keyword evidence="5" id="KW-0067">ATP-binding</keyword>
<evidence type="ECO:0000256" key="9">
    <source>
        <dbReference type="SAM" id="MobiDB-lite"/>
    </source>
</evidence>
<dbReference type="PANTHER" id="PTHR12400:SF51">
    <property type="entry name" value="INOSITOL POLYPHOSPHATE MULTIKINASE"/>
    <property type="match status" value="1"/>
</dbReference>
<evidence type="ECO:0000313" key="11">
    <source>
        <dbReference type="RefSeq" id="XP_002737341.1"/>
    </source>
</evidence>
<evidence type="ECO:0000256" key="7">
    <source>
        <dbReference type="ARBA" id="ARBA00036525"/>
    </source>
</evidence>
<comment type="similarity">
    <text evidence="1 8">Belongs to the inositol phosphokinase (IPK) family.</text>
</comment>
<evidence type="ECO:0000256" key="5">
    <source>
        <dbReference type="ARBA" id="ARBA00022840"/>
    </source>
</evidence>
<keyword evidence="10" id="KW-1185">Reference proteome</keyword>
<sequence length="375" mass="42714">MYGKMNMADMGSYEAEGVVRNPPRSHTPPLPEGCEPLTNQVAGHTHGKGKAGLLQSADGTILKPISSRPSGKRELGFYQEVFRDDQSDPVLTGLRRFIPQYHGVLTIEQHYFISYMKLDDITKCFRKPCIMDIKIGRRSCVRGAPQTKVESSTRKHPQLDKVGFQITGMRIYHPSKDQFVLYDRSFGRELEGHLVMTGLTRYFSNRKMFRRDVIPAFIRRLEKIENWFNCQEKYHFISSSLLFVYEGDIANDEHGNNNDVITNGVNDDVIRDVIKDTSSSNNSSNNTCIRDNDDMPSAEKGTGEPEESDHVVSIEPNRSLMPEDALTDIRMIDFPHAVPSTTADDDYLYGLRKLLTCLRTLLIEGPDQHQRMYLD</sequence>
<evidence type="ECO:0000256" key="6">
    <source>
        <dbReference type="ARBA" id="ARBA00036164"/>
    </source>
</evidence>
<reference evidence="11" key="1">
    <citation type="submission" date="2025-08" db="UniProtKB">
        <authorList>
            <consortium name="RefSeq"/>
        </authorList>
    </citation>
    <scope>IDENTIFICATION</scope>
    <source>
        <tissue evidence="11">Testes</tissue>
    </source>
</reference>
<keyword evidence="3" id="KW-0547">Nucleotide-binding</keyword>
<dbReference type="RefSeq" id="XP_002737341.1">
    <property type="nucleotide sequence ID" value="XM_002737295.2"/>
</dbReference>
<organism evidence="10 11">
    <name type="scientific">Saccoglossus kowalevskii</name>
    <name type="common">Acorn worm</name>
    <dbReference type="NCBI Taxonomy" id="10224"/>
    <lineage>
        <taxon>Eukaryota</taxon>
        <taxon>Metazoa</taxon>
        <taxon>Hemichordata</taxon>
        <taxon>Enteropneusta</taxon>
        <taxon>Harrimaniidae</taxon>
        <taxon>Saccoglossus</taxon>
    </lineage>
</organism>
<evidence type="ECO:0000256" key="1">
    <source>
        <dbReference type="ARBA" id="ARBA00007374"/>
    </source>
</evidence>
<keyword evidence="2 8" id="KW-0808">Transferase</keyword>
<feature type="region of interest" description="Disordered" evidence="9">
    <location>
        <begin position="276"/>
        <end position="311"/>
    </location>
</feature>
<dbReference type="Pfam" id="PF03770">
    <property type="entry name" value="IPK"/>
    <property type="match status" value="1"/>
</dbReference>
<dbReference type="Gene3D" id="3.30.470.160">
    <property type="entry name" value="Inositol polyphosphate kinase"/>
    <property type="match status" value="1"/>
</dbReference>
<dbReference type="InterPro" id="IPR005522">
    <property type="entry name" value="IPK"/>
</dbReference>
<evidence type="ECO:0000313" key="10">
    <source>
        <dbReference type="Proteomes" id="UP000694865"/>
    </source>
</evidence>
<evidence type="ECO:0000256" key="8">
    <source>
        <dbReference type="RuleBase" id="RU363090"/>
    </source>
</evidence>
<feature type="region of interest" description="Disordered" evidence="9">
    <location>
        <begin position="17"/>
        <end position="39"/>
    </location>
</feature>
<dbReference type="Proteomes" id="UP000694865">
    <property type="component" value="Unplaced"/>
</dbReference>
<evidence type="ECO:0000256" key="3">
    <source>
        <dbReference type="ARBA" id="ARBA00022741"/>
    </source>
</evidence>
<dbReference type="PANTHER" id="PTHR12400">
    <property type="entry name" value="INOSITOL POLYPHOSPHATE KINASE"/>
    <property type="match status" value="1"/>
</dbReference>
<keyword evidence="4 8" id="KW-0418">Kinase</keyword>
<protein>
    <recommendedName>
        <fullName evidence="8">Kinase</fullName>
        <ecNumber evidence="8">2.7.-.-</ecNumber>
    </recommendedName>
</protein>
<dbReference type="InterPro" id="IPR038286">
    <property type="entry name" value="IPK_sf"/>
</dbReference>
<name>A0ABM0GU11_SACKO</name>
<comment type="catalytic activity">
    <reaction evidence="6">
        <text>1D-myo-inositol 1,4,5-trisphosphate + 2 ATP = 1D-myo-inositol 1,3,4,5,6-pentakisphosphate + 2 ADP + 2 H(+)</text>
        <dbReference type="Rhea" id="RHEA:32359"/>
        <dbReference type="ChEBI" id="CHEBI:15378"/>
        <dbReference type="ChEBI" id="CHEBI:30616"/>
        <dbReference type="ChEBI" id="CHEBI:57733"/>
        <dbReference type="ChEBI" id="CHEBI:203600"/>
        <dbReference type="ChEBI" id="CHEBI:456216"/>
        <dbReference type="EC" id="2.7.1.151"/>
    </reaction>
</comment>